<evidence type="ECO:0000313" key="7">
    <source>
        <dbReference type="EMBL" id="EEF33203.1"/>
    </source>
</evidence>
<evidence type="ECO:0000256" key="5">
    <source>
        <dbReference type="ARBA" id="ARBA00023140"/>
    </source>
</evidence>
<comment type="cofactor">
    <cofactor evidence="1">
        <name>FMN</name>
        <dbReference type="ChEBI" id="CHEBI:58210"/>
    </cofactor>
</comment>
<dbReference type="InParanoid" id="B9ST70"/>
<dbReference type="Proteomes" id="UP000008311">
    <property type="component" value="Unassembled WGS sequence"/>
</dbReference>
<dbReference type="AlphaFoldDB" id="B9ST70"/>
<dbReference type="eggNOG" id="KOG0538">
    <property type="taxonomic scope" value="Eukaryota"/>
</dbReference>
<dbReference type="PROSITE" id="PS00557">
    <property type="entry name" value="FMN_HYDROXY_ACID_DH_1"/>
    <property type="match status" value="1"/>
</dbReference>
<reference evidence="8" key="1">
    <citation type="journal article" date="2010" name="Nat. Biotechnol.">
        <title>Draft genome sequence of the oilseed species Ricinus communis.</title>
        <authorList>
            <person name="Chan A.P."/>
            <person name="Crabtree J."/>
            <person name="Zhao Q."/>
            <person name="Lorenzi H."/>
            <person name="Orvis J."/>
            <person name="Puiu D."/>
            <person name="Melake-Berhan A."/>
            <person name="Jones K.M."/>
            <person name="Redman J."/>
            <person name="Chen G."/>
            <person name="Cahoon E.B."/>
            <person name="Gedil M."/>
            <person name="Stanke M."/>
            <person name="Haas B.J."/>
            <person name="Wortman J.R."/>
            <person name="Fraser-Liggett C.M."/>
            <person name="Ravel J."/>
            <person name="Rabinowicz P.D."/>
        </authorList>
    </citation>
    <scope>NUCLEOTIDE SEQUENCE [LARGE SCALE GENOMIC DNA]</scope>
    <source>
        <strain evidence="8">cv. Hale</strain>
    </source>
</reference>
<dbReference type="EMBL" id="EQ974122">
    <property type="protein sequence ID" value="EEF33203.1"/>
    <property type="molecule type" value="Genomic_DNA"/>
</dbReference>
<evidence type="ECO:0000256" key="4">
    <source>
        <dbReference type="ARBA" id="ARBA00023002"/>
    </source>
</evidence>
<dbReference type="SUPFAM" id="SSF51395">
    <property type="entry name" value="FMN-linked oxidoreductases"/>
    <property type="match status" value="1"/>
</dbReference>
<dbReference type="Gene3D" id="3.20.20.70">
    <property type="entry name" value="Aldolase class I"/>
    <property type="match status" value="2"/>
</dbReference>
<evidence type="ECO:0000256" key="3">
    <source>
        <dbReference type="ARBA" id="ARBA00013087"/>
    </source>
</evidence>
<dbReference type="EC" id="1.1.3.15" evidence="3"/>
<dbReference type="PROSITE" id="PS51349">
    <property type="entry name" value="FMN_HYDROXY_ACID_DH_2"/>
    <property type="match status" value="1"/>
</dbReference>
<dbReference type="InterPro" id="IPR013785">
    <property type="entry name" value="Aldolase_TIM"/>
</dbReference>
<keyword evidence="4 7" id="KW-0560">Oxidoreductase</keyword>
<dbReference type="GO" id="GO:0003973">
    <property type="term" value="F:(S)-2-hydroxy-acid oxidase activity"/>
    <property type="evidence" value="ECO:0007669"/>
    <property type="project" value="UniProtKB-EC"/>
</dbReference>
<dbReference type="InterPro" id="IPR037396">
    <property type="entry name" value="FMN_HAD"/>
</dbReference>
<dbReference type="InterPro" id="IPR008259">
    <property type="entry name" value="FMN_hydac_DH_AS"/>
</dbReference>
<comment type="subcellular location">
    <subcellularLocation>
        <location evidence="2">Peroxisome</location>
    </subcellularLocation>
</comment>
<sequence length="300" mass="33277">MHLRAKLFPKLASYMAAEPVNVNEFQVLAKQALPKMYYDFYSGGAEDQNTLRENEKLLLLEQLQHPTPFFPSLLPAVWRRLLLAAMVFVYKRRDIAATLVQRAEKNGYKAIVLTVDTPRYGRGEADIKNKLIVPQLKNLEGLLTTAVASENGSGLEAFNKTLDASFCWKDVEWLKSITDLPILIKGVLTGEDAVKAVEIGVSGIIVSNHGARQLDYTPATISALEEVVHAIGGRVPVLLDGGIRPVIYGLAVQGEHGVRQVMKMLKDELELTMALSACPSLKDITRSHVRTERDRLQSML</sequence>
<evidence type="ECO:0000256" key="1">
    <source>
        <dbReference type="ARBA" id="ARBA00001917"/>
    </source>
</evidence>
<evidence type="ECO:0000256" key="2">
    <source>
        <dbReference type="ARBA" id="ARBA00004275"/>
    </source>
</evidence>
<keyword evidence="8" id="KW-1185">Reference proteome</keyword>
<protein>
    <recommendedName>
        <fullName evidence="3">(S)-2-hydroxy-acid oxidase</fullName>
        <ecNumber evidence="3">1.1.3.15</ecNumber>
    </recommendedName>
</protein>
<dbReference type="PANTHER" id="PTHR10578:SF120">
    <property type="entry name" value="(S)-2-HYDROXY-ACID OXIDASE"/>
    <property type="match status" value="1"/>
</dbReference>
<dbReference type="GO" id="GO:0005777">
    <property type="term" value="C:peroxisome"/>
    <property type="evidence" value="ECO:0007669"/>
    <property type="project" value="UniProtKB-SubCell"/>
</dbReference>
<name>B9ST70_RICCO</name>
<gene>
    <name evidence="7" type="ORF">RCOM_0684760</name>
</gene>
<accession>B9ST70</accession>
<dbReference type="Pfam" id="PF01070">
    <property type="entry name" value="FMN_dh"/>
    <property type="match status" value="1"/>
</dbReference>
<evidence type="ECO:0000259" key="6">
    <source>
        <dbReference type="PROSITE" id="PS51349"/>
    </source>
</evidence>
<dbReference type="PANTHER" id="PTHR10578">
    <property type="entry name" value="S -2-HYDROXY-ACID OXIDASE-RELATED"/>
    <property type="match status" value="1"/>
</dbReference>
<dbReference type="STRING" id="3988.B9ST70"/>
<dbReference type="InterPro" id="IPR000262">
    <property type="entry name" value="FMN-dep_DH"/>
</dbReference>
<organism evidence="7 8">
    <name type="scientific">Ricinus communis</name>
    <name type="common">Castor bean</name>
    <dbReference type="NCBI Taxonomy" id="3988"/>
    <lineage>
        <taxon>Eukaryota</taxon>
        <taxon>Viridiplantae</taxon>
        <taxon>Streptophyta</taxon>
        <taxon>Embryophyta</taxon>
        <taxon>Tracheophyta</taxon>
        <taxon>Spermatophyta</taxon>
        <taxon>Magnoliopsida</taxon>
        <taxon>eudicotyledons</taxon>
        <taxon>Gunneridae</taxon>
        <taxon>Pentapetalae</taxon>
        <taxon>rosids</taxon>
        <taxon>fabids</taxon>
        <taxon>Malpighiales</taxon>
        <taxon>Euphorbiaceae</taxon>
        <taxon>Acalyphoideae</taxon>
        <taxon>Acalypheae</taxon>
        <taxon>Ricinus</taxon>
    </lineage>
</organism>
<feature type="domain" description="FMN hydroxy acid dehydrogenase" evidence="6">
    <location>
        <begin position="87"/>
        <end position="294"/>
    </location>
</feature>
<keyword evidence="5" id="KW-0576">Peroxisome</keyword>
<evidence type="ECO:0000313" key="8">
    <source>
        <dbReference type="Proteomes" id="UP000008311"/>
    </source>
</evidence>
<proteinExistence type="predicted"/>